<evidence type="ECO:0000256" key="1">
    <source>
        <dbReference type="ARBA" id="ARBA00004395"/>
    </source>
</evidence>
<evidence type="ECO:0000256" key="7">
    <source>
        <dbReference type="ARBA" id="ARBA00023136"/>
    </source>
</evidence>
<comment type="subcellular location">
    <subcellularLocation>
        <location evidence="1">Golgi apparatus membrane</location>
        <topology evidence="1">Peripheral membrane protein</topology>
    </subcellularLocation>
</comment>
<proteinExistence type="inferred from homology"/>
<evidence type="ECO:0000313" key="8">
    <source>
        <dbReference type="EMBL" id="MDE49776.1"/>
    </source>
</evidence>
<dbReference type="Pfam" id="PF08700">
    <property type="entry name" value="VPS51_Exo84_N"/>
    <property type="match status" value="1"/>
</dbReference>
<dbReference type="GO" id="GO:0017119">
    <property type="term" value="C:Golgi transport complex"/>
    <property type="evidence" value="ECO:0007669"/>
    <property type="project" value="InterPro"/>
</dbReference>
<name>A0A6G1SGV7_9ACAR</name>
<protein>
    <recommendedName>
        <fullName evidence="3">Conserved oligomeric Golgi complex subunit 1</fullName>
    </recommendedName>
</protein>
<gene>
    <name evidence="8" type="primary">COG1</name>
    <name evidence="8" type="ORF">g.880</name>
</gene>
<keyword evidence="6" id="KW-0333">Golgi apparatus</keyword>
<evidence type="ECO:0000256" key="2">
    <source>
        <dbReference type="ARBA" id="ARBA00006653"/>
    </source>
</evidence>
<dbReference type="AlphaFoldDB" id="A0A6G1SGV7"/>
<dbReference type="PANTHER" id="PTHR31658:SF0">
    <property type="entry name" value="CONSERVED OLIGOMERIC GOLGI COMPLEX SUBUNIT 1"/>
    <property type="match status" value="1"/>
</dbReference>
<dbReference type="GO" id="GO:0006891">
    <property type="term" value="P:intra-Golgi vesicle-mediated transport"/>
    <property type="evidence" value="ECO:0007669"/>
    <property type="project" value="InterPro"/>
</dbReference>
<evidence type="ECO:0000256" key="4">
    <source>
        <dbReference type="ARBA" id="ARBA00022448"/>
    </source>
</evidence>
<dbReference type="GO" id="GO:0000139">
    <property type="term" value="C:Golgi membrane"/>
    <property type="evidence" value="ECO:0007669"/>
    <property type="project" value="UniProtKB-SubCell"/>
</dbReference>
<comment type="similarity">
    <text evidence="2">Belongs to the COG1 family.</text>
</comment>
<reference evidence="8" key="1">
    <citation type="submission" date="2018-10" db="EMBL/GenBank/DDBJ databases">
        <title>Transcriptome assembly of Aceria tosichella (Wheat curl mite) Type 2.</title>
        <authorList>
            <person name="Scully E.D."/>
            <person name="Geib S.M."/>
            <person name="Palmer N.A."/>
            <person name="Gupta A.K."/>
            <person name="Sarath G."/>
            <person name="Tatineni S."/>
        </authorList>
    </citation>
    <scope>NUCLEOTIDE SEQUENCE</scope>
    <source>
        <strain evidence="8">LincolnNE</strain>
    </source>
</reference>
<dbReference type="PANTHER" id="PTHR31658">
    <property type="entry name" value="CONSERVED OLIGOMERIC GOLGI COMPLEX SUBUNIT 1"/>
    <property type="match status" value="1"/>
</dbReference>
<dbReference type="EMBL" id="GGYP01005005">
    <property type="protein sequence ID" value="MDE49776.1"/>
    <property type="molecule type" value="Transcribed_RNA"/>
</dbReference>
<evidence type="ECO:0000256" key="3">
    <source>
        <dbReference type="ARBA" id="ARBA00020978"/>
    </source>
</evidence>
<organism evidence="8">
    <name type="scientific">Aceria tosichella</name>
    <name type="common">wheat curl mite</name>
    <dbReference type="NCBI Taxonomy" id="561515"/>
    <lineage>
        <taxon>Eukaryota</taxon>
        <taxon>Metazoa</taxon>
        <taxon>Ecdysozoa</taxon>
        <taxon>Arthropoda</taxon>
        <taxon>Chelicerata</taxon>
        <taxon>Arachnida</taxon>
        <taxon>Acari</taxon>
        <taxon>Acariformes</taxon>
        <taxon>Trombidiformes</taxon>
        <taxon>Prostigmata</taxon>
        <taxon>Eupodina</taxon>
        <taxon>Eriophyoidea</taxon>
        <taxon>Eriophyidae</taxon>
        <taxon>Eriophyinae</taxon>
        <taxon>Aceriini</taxon>
        <taxon>Aceria</taxon>
    </lineage>
</organism>
<sequence>MSDDKSSVDILFREHSFEEIESVRDNLASEIDKRTELLKSIVKEKYKDVVDTSDGIQSLKSNLAQVEQSIARLDKSITNFHQRIKEPKFMHGAGGGGGTNLLELSAGNYSHSSNKATTIDENQDDDTDLRQLLQMSAEIWDHFDSGNLKECVKLYNDAVNLMNKCQTRHASNPLFEDIKLNLNRSIVVIKNNLWYRVQSVEPNQIGVIASCDEEDLYKLSLQSSIEFLVEKLRKDISDNSYQAQIRRYQQYSYFNTDTNTIDLEVNDMKPPKSGYLQIPKDISLELSAFLFNVCRAINTIAGFSLTRSSILESLKMTMLKIIDVYTGLLALVNGLGGGSRTRRALQLYFDLKYVRVILNTSRDLSLIDELDSQISKLMASFEDMLDRVELYVMSDAMHTNALNLTHSTIRLYGLLIPYLQ</sequence>
<evidence type="ECO:0000256" key="6">
    <source>
        <dbReference type="ARBA" id="ARBA00023034"/>
    </source>
</evidence>
<accession>A0A6G1SGV7</accession>
<keyword evidence="4" id="KW-0813">Transport</keyword>
<evidence type="ECO:0000256" key="5">
    <source>
        <dbReference type="ARBA" id="ARBA00022927"/>
    </source>
</evidence>
<keyword evidence="7" id="KW-0472">Membrane</keyword>
<dbReference type="GO" id="GO:0015031">
    <property type="term" value="P:protein transport"/>
    <property type="evidence" value="ECO:0007669"/>
    <property type="project" value="UniProtKB-KW"/>
</dbReference>
<dbReference type="InterPro" id="IPR033370">
    <property type="entry name" value="COG1"/>
</dbReference>
<keyword evidence="5" id="KW-0653">Protein transport</keyword>